<organism evidence="1 2">
    <name type="scientific">Labedaea rhizosphaerae</name>
    <dbReference type="NCBI Taxonomy" id="598644"/>
    <lineage>
        <taxon>Bacteria</taxon>
        <taxon>Bacillati</taxon>
        <taxon>Actinomycetota</taxon>
        <taxon>Actinomycetes</taxon>
        <taxon>Pseudonocardiales</taxon>
        <taxon>Pseudonocardiaceae</taxon>
        <taxon>Labedaea</taxon>
    </lineage>
</organism>
<accession>A0A4V3CZL7</accession>
<dbReference type="AlphaFoldDB" id="A0A4V3CZL7"/>
<dbReference type="Pfam" id="PF08922">
    <property type="entry name" value="DUF1905"/>
    <property type="match status" value="1"/>
</dbReference>
<dbReference type="InterPro" id="IPR015018">
    <property type="entry name" value="DUF1905"/>
</dbReference>
<dbReference type="Proteomes" id="UP000295444">
    <property type="component" value="Unassembled WGS sequence"/>
</dbReference>
<protein>
    <submittedName>
        <fullName evidence="1">Bacteriocin resistance YdeI/OmpD-like protein</fullName>
    </submittedName>
</protein>
<gene>
    <name evidence="1" type="ORF">EV186_10222</name>
</gene>
<dbReference type="SUPFAM" id="SSF141694">
    <property type="entry name" value="AF2212/PG0164-like"/>
    <property type="match status" value="1"/>
</dbReference>
<evidence type="ECO:0000313" key="2">
    <source>
        <dbReference type="Proteomes" id="UP000295444"/>
    </source>
</evidence>
<keyword evidence="2" id="KW-1185">Reference proteome</keyword>
<dbReference type="InterPro" id="IPR037079">
    <property type="entry name" value="AF2212/PG0164-like_sf"/>
</dbReference>
<dbReference type="Gene3D" id="2.40.30.100">
    <property type="entry name" value="AF2212/PG0164-like"/>
    <property type="match status" value="1"/>
</dbReference>
<dbReference type="EMBL" id="SNXZ01000002">
    <property type="protein sequence ID" value="TDQ00161.1"/>
    <property type="molecule type" value="Genomic_DNA"/>
</dbReference>
<reference evidence="1 2" key="1">
    <citation type="submission" date="2019-03" db="EMBL/GenBank/DDBJ databases">
        <title>Genomic Encyclopedia of Type Strains, Phase IV (KMG-IV): sequencing the most valuable type-strain genomes for metagenomic binning, comparative biology and taxonomic classification.</title>
        <authorList>
            <person name="Goeker M."/>
        </authorList>
    </citation>
    <scope>NUCLEOTIDE SEQUENCE [LARGE SCALE GENOMIC DNA]</scope>
    <source>
        <strain evidence="1 2">DSM 45361</strain>
    </source>
</reference>
<dbReference type="OrthoDB" id="2604865at2"/>
<dbReference type="RefSeq" id="WP_133848911.1">
    <property type="nucleotide sequence ID" value="NZ_SNXZ01000002.1"/>
</dbReference>
<name>A0A4V3CZL7_LABRH</name>
<comment type="caution">
    <text evidence="1">The sequence shown here is derived from an EMBL/GenBank/DDBJ whole genome shotgun (WGS) entry which is preliminary data.</text>
</comment>
<dbReference type="Pfam" id="PF13376">
    <property type="entry name" value="OmdA"/>
    <property type="match status" value="1"/>
</dbReference>
<evidence type="ECO:0000313" key="1">
    <source>
        <dbReference type="EMBL" id="TDQ00161.1"/>
    </source>
</evidence>
<sequence length="147" mass="15638">MKFTAPLLLNGKTATGFEVPDAVVTSFGAGKRPPVKVTINGYTYRNTIASMGGKHMLGVSAEHRAGAGVAAGDVLEVELELDSAPREVTPPADLLAALDAEPGARQRFEALSYTMRKEHTRSVESAKAEATRLRRVEKIVASLTTTT</sequence>
<proteinExistence type="predicted"/>